<proteinExistence type="predicted"/>
<gene>
    <name evidence="4" type="ORF">MSPICULIGERA_LOCUS12640</name>
</gene>
<dbReference type="AlphaFoldDB" id="A0AA36CUQ2"/>
<dbReference type="SUPFAM" id="SSF47954">
    <property type="entry name" value="Cyclin-like"/>
    <property type="match status" value="1"/>
</dbReference>
<dbReference type="CDD" id="cd20556">
    <property type="entry name" value="CYCLIN_CABLES"/>
    <property type="match status" value="1"/>
</dbReference>
<dbReference type="InterPro" id="IPR006671">
    <property type="entry name" value="Cyclin_N"/>
</dbReference>
<dbReference type="Pfam" id="PF00134">
    <property type="entry name" value="Cyclin_N"/>
    <property type="match status" value="1"/>
</dbReference>
<evidence type="ECO:0000313" key="5">
    <source>
        <dbReference type="Proteomes" id="UP001177023"/>
    </source>
</evidence>
<dbReference type="Pfam" id="PF00076">
    <property type="entry name" value="RRM_1"/>
    <property type="match status" value="1"/>
</dbReference>
<organism evidence="4 5">
    <name type="scientific">Mesorhabditis spiculigera</name>
    <dbReference type="NCBI Taxonomy" id="96644"/>
    <lineage>
        <taxon>Eukaryota</taxon>
        <taxon>Metazoa</taxon>
        <taxon>Ecdysozoa</taxon>
        <taxon>Nematoda</taxon>
        <taxon>Chromadorea</taxon>
        <taxon>Rhabditida</taxon>
        <taxon>Rhabditina</taxon>
        <taxon>Rhabditomorpha</taxon>
        <taxon>Rhabditoidea</taxon>
        <taxon>Rhabditidae</taxon>
        <taxon>Mesorhabditinae</taxon>
        <taxon>Mesorhabditis</taxon>
    </lineage>
</organism>
<feature type="non-terminal residue" evidence="4">
    <location>
        <position position="691"/>
    </location>
</feature>
<dbReference type="InterPro" id="IPR012388">
    <property type="entry name" value="CABLES1/2"/>
</dbReference>
<dbReference type="GO" id="GO:0003723">
    <property type="term" value="F:RNA binding"/>
    <property type="evidence" value="ECO:0007669"/>
    <property type="project" value="UniProtKB-UniRule"/>
</dbReference>
<dbReference type="InterPro" id="IPR012677">
    <property type="entry name" value="Nucleotide-bd_a/b_plait_sf"/>
</dbReference>
<evidence type="ECO:0000313" key="4">
    <source>
        <dbReference type="EMBL" id="CAJ0574301.1"/>
    </source>
</evidence>
<dbReference type="SMART" id="SM00360">
    <property type="entry name" value="RRM"/>
    <property type="match status" value="1"/>
</dbReference>
<dbReference type="GO" id="GO:0051726">
    <property type="term" value="P:regulation of cell cycle"/>
    <property type="evidence" value="ECO:0007669"/>
    <property type="project" value="InterPro"/>
</dbReference>
<dbReference type="PROSITE" id="PS50102">
    <property type="entry name" value="RRM"/>
    <property type="match status" value="1"/>
</dbReference>
<reference evidence="4" key="1">
    <citation type="submission" date="2023-06" db="EMBL/GenBank/DDBJ databases">
        <authorList>
            <person name="Delattre M."/>
        </authorList>
    </citation>
    <scope>NUCLEOTIDE SEQUENCE</scope>
    <source>
        <strain evidence="4">AF72</strain>
    </source>
</reference>
<protein>
    <recommendedName>
        <fullName evidence="3">RRM domain-containing protein</fullName>
    </recommendedName>
</protein>
<dbReference type="EMBL" id="CATQJA010002629">
    <property type="protein sequence ID" value="CAJ0574301.1"/>
    <property type="molecule type" value="Genomic_DNA"/>
</dbReference>
<dbReference type="InterPro" id="IPR000504">
    <property type="entry name" value="RRM_dom"/>
</dbReference>
<dbReference type="Gene3D" id="3.30.70.330">
    <property type="match status" value="1"/>
</dbReference>
<feature type="compositionally biased region" description="Basic residues" evidence="2">
    <location>
        <begin position="80"/>
        <end position="101"/>
    </location>
</feature>
<dbReference type="InterPro" id="IPR035979">
    <property type="entry name" value="RBD_domain_sf"/>
</dbReference>
<feature type="region of interest" description="Disordered" evidence="2">
    <location>
        <begin position="1"/>
        <end position="106"/>
    </location>
</feature>
<dbReference type="PANTHER" id="PTHR22896:SF0">
    <property type="entry name" value="CYCLIN N-TERMINAL DOMAIN-CONTAINING PROTEIN"/>
    <property type="match status" value="1"/>
</dbReference>
<evidence type="ECO:0000256" key="1">
    <source>
        <dbReference type="PROSITE-ProRule" id="PRU00176"/>
    </source>
</evidence>
<sequence>MSVEAENIDPPPQAPGMNDYMSDEEKKRGRKSSASPERASRKERRRRSSSGSSAGGDRDRSGGRRRKSRSSSRSTFDKKSPKRERRARRSRSRTYSPKRSRSTPCTRIHVSGFDASVSRRDLSKAFSEFGEITDIWLTSRQPHYAFITYADARDCEDAMRQLNETSFCGSRIRIAPALPRRIGGGFGGGEGGGRGGGYRGGGGDYRGGGGDYSRRRRRCGARIGAFLAFLCASPCHVSHSLEVPAASQALVLAQPLALVNAGQMGRNSQLQQFHTVTLIMGRRGYKGDYHLLVAHNYFKSLKSSRELTDASKKPSTIDPAWPTTSLCETGKQGTSLDRLNPEVEHVQVKKKKQLHTTPKRSIFARISRIVSNDEAVARELEYEMRSREDDERPGSPASIKEFSFLQRLKHTLVRAESYERVRHTSGGLGELRPFEFRDDEHEIAFSHLLGYQRIRVMTMECQERSPRPQRRNSTLGGSLLGVDALAPAGGISRASSCEPEAARLCETLEEEPEPDDVQYTPELFEKFEDSVKTLSSFGSYSSSFTHFRSVDESKREINELFRAQFPNIQLTFSKFKSIKREMVALAEICDLDDCTLASALLYFERIVLKGLISKFNRKLVAGSCLIVAVKVTDVGKTKIKEIVEEVESRLREDRHELLSFELPLCVALGFELMPSIELLRPHLDKITFGIV</sequence>
<dbReference type="InterPro" id="IPR036915">
    <property type="entry name" value="Cyclin-like_sf"/>
</dbReference>
<dbReference type="Gene3D" id="1.10.472.10">
    <property type="entry name" value="Cyclin-like"/>
    <property type="match status" value="1"/>
</dbReference>
<comment type="caution">
    <text evidence="4">The sequence shown here is derived from an EMBL/GenBank/DDBJ whole genome shotgun (WGS) entry which is preliminary data.</text>
</comment>
<evidence type="ECO:0000259" key="3">
    <source>
        <dbReference type="PROSITE" id="PS50102"/>
    </source>
</evidence>
<evidence type="ECO:0000256" key="2">
    <source>
        <dbReference type="SAM" id="MobiDB-lite"/>
    </source>
</evidence>
<keyword evidence="5" id="KW-1185">Reference proteome</keyword>
<feature type="region of interest" description="Disordered" evidence="2">
    <location>
        <begin position="185"/>
        <end position="211"/>
    </location>
</feature>
<keyword evidence="1" id="KW-0694">RNA-binding</keyword>
<name>A0AA36CUQ2_9BILA</name>
<dbReference type="PANTHER" id="PTHR22896">
    <property type="entry name" value="CDK5 AND ABL1 ENZYME SUBSTRATE 1"/>
    <property type="match status" value="1"/>
</dbReference>
<dbReference type="SUPFAM" id="SSF54928">
    <property type="entry name" value="RNA-binding domain, RBD"/>
    <property type="match status" value="1"/>
</dbReference>
<accession>A0AA36CUQ2</accession>
<feature type="domain" description="RRM" evidence="3">
    <location>
        <begin position="106"/>
        <end position="179"/>
    </location>
</feature>
<dbReference type="Proteomes" id="UP001177023">
    <property type="component" value="Unassembled WGS sequence"/>
</dbReference>